<dbReference type="PROSITE" id="PS50093">
    <property type="entry name" value="PKD"/>
    <property type="match status" value="1"/>
</dbReference>
<dbReference type="Proteomes" id="UP001172083">
    <property type="component" value="Unassembled WGS sequence"/>
</dbReference>
<dbReference type="InterPro" id="IPR022409">
    <property type="entry name" value="PKD/Chitinase_dom"/>
</dbReference>
<dbReference type="SUPFAM" id="SSF49299">
    <property type="entry name" value="PKD domain"/>
    <property type="match status" value="2"/>
</dbReference>
<evidence type="ECO:0000256" key="3">
    <source>
        <dbReference type="ARBA" id="ARBA00022737"/>
    </source>
</evidence>
<dbReference type="PANTHER" id="PTHR46730">
    <property type="entry name" value="POLYCYSTIN-1"/>
    <property type="match status" value="1"/>
</dbReference>
<feature type="domain" description="PKD" evidence="6">
    <location>
        <begin position="326"/>
        <end position="387"/>
    </location>
</feature>
<evidence type="ECO:0000256" key="5">
    <source>
        <dbReference type="ARBA" id="ARBA00023136"/>
    </source>
</evidence>
<dbReference type="Pfam" id="PF00801">
    <property type="entry name" value="PKD"/>
    <property type="match status" value="1"/>
</dbReference>
<keyword evidence="2" id="KW-0812">Transmembrane</keyword>
<accession>A0ABT8LCC6</accession>
<keyword evidence="8" id="KW-1185">Reference proteome</keyword>
<dbReference type="PANTHER" id="PTHR46730:SF4">
    <property type="entry name" value="POLYCYSTIC KIDNEY DISEASE PROTEIN 1-LIKE 1"/>
    <property type="match status" value="1"/>
</dbReference>
<dbReference type="InterPro" id="IPR035986">
    <property type="entry name" value="PKD_dom_sf"/>
</dbReference>
<dbReference type="Gene3D" id="2.60.40.10">
    <property type="entry name" value="Immunoglobulins"/>
    <property type="match status" value="1"/>
</dbReference>
<dbReference type="SMART" id="SM00089">
    <property type="entry name" value="PKD"/>
    <property type="match status" value="2"/>
</dbReference>
<evidence type="ECO:0000313" key="8">
    <source>
        <dbReference type="Proteomes" id="UP001172083"/>
    </source>
</evidence>
<proteinExistence type="predicted"/>
<evidence type="ECO:0000256" key="1">
    <source>
        <dbReference type="ARBA" id="ARBA00004141"/>
    </source>
</evidence>
<dbReference type="EMBL" id="JAUJEB010000005">
    <property type="protein sequence ID" value="MDN5214691.1"/>
    <property type="molecule type" value="Genomic_DNA"/>
</dbReference>
<dbReference type="InterPro" id="IPR000601">
    <property type="entry name" value="PKD_dom"/>
</dbReference>
<evidence type="ECO:0000256" key="2">
    <source>
        <dbReference type="ARBA" id="ARBA00022692"/>
    </source>
</evidence>
<dbReference type="RefSeq" id="WP_346760030.1">
    <property type="nucleotide sequence ID" value="NZ_JAUJEB010000005.1"/>
</dbReference>
<evidence type="ECO:0000256" key="4">
    <source>
        <dbReference type="ARBA" id="ARBA00022989"/>
    </source>
</evidence>
<comment type="caution">
    <text evidence="7">The sequence shown here is derived from an EMBL/GenBank/DDBJ whole genome shotgun (WGS) entry which is preliminary data.</text>
</comment>
<evidence type="ECO:0000313" key="7">
    <source>
        <dbReference type="EMBL" id="MDN5214691.1"/>
    </source>
</evidence>
<comment type="subcellular location">
    <subcellularLocation>
        <location evidence="1">Membrane</location>
        <topology evidence="1">Multi-pass membrane protein</topology>
    </subcellularLocation>
</comment>
<organism evidence="7 8">
    <name type="scientific">Agaribacillus aureus</name>
    <dbReference type="NCBI Taxonomy" id="3051825"/>
    <lineage>
        <taxon>Bacteria</taxon>
        <taxon>Pseudomonadati</taxon>
        <taxon>Bacteroidota</taxon>
        <taxon>Cytophagia</taxon>
        <taxon>Cytophagales</taxon>
        <taxon>Splendidivirgaceae</taxon>
        <taxon>Agaribacillus</taxon>
    </lineage>
</organism>
<protein>
    <submittedName>
        <fullName evidence="7">PKD domain-containing protein</fullName>
    </submittedName>
</protein>
<gene>
    <name evidence="7" type="ORF">QQ020_21610</name>
</gene>
<dbReference type="CDD" id="cd00146">
    <property type="entry name" value="PKD"/>
    <property type="match status" value="1"/>
</dbReference>
<keyword evidence="4" id="KW-1133">Transmembrane helix</keyword>
<name>A0ABT8LCC6_9BACT</name>
<keyword evidence="5" id="KW-0472">Membrane</keyword>
<evidence type="ECO:0000259" key="6">
    <source>
        <dbReference type="PROSITE" id="PS50093"/>
    </source>
</evidence>
<keyword evidence="3" id="KW-0677">Repeat</keyword>
<dbReference type="InterPro" id="IPR013783">
    <property type="entry name" value="Ig-like_fold"/>
</dbReference>
<reference evidence="7" key="1">
    <citation type="submission" date="2023-06" db="EMBL/GenBank/DDBJ databases">
        <title>Genomic of Agaribacillus aureum.</title>
        <authorList>
            <person name="Wang G."/>
        </authorList>
    </citation>
    <scope>NUCLEOTIDE SEQUENCE</scope>
    <source>
        <strain evidence="7">BMA12</strain>
    </source>
</reference>
<sequence length="1147" mass="122784">MTHVNSFFTTIFLNIILVILSQTIPFSNCFAQPIACAGTDENICQGEQVLLGCNPVINGDLYFWFPAEGLTCHDCKNPIASPVISTEYTLTVTDADGKTASDKVMITINPNPKLADEFGSTDFIQCTGGIYTIEVWDASEVEGIDITRYQISWGDGTAGYDSNIPPVKLSHSYAPGQSYVLTYEITGSNSCSSVIEYPVVNITNPAISTGIPENASGCGPLELCFPIKDFENNDNSTEYQVLFGDGSDTLFTHPPPSEVCHIYSKESCSQPGQSFEFVINAINACATGTATASPIKIYAKPKPEFTIISGCVNEVTTFENNSIAGFNSTCSNNSTRYIFNYGDGSSDTLFDKSSVEHTYAIQGNYLVTLTAKNSTCDSAVFSTTICIGSPPVSAFDLNVIDVCLPTAQVETVNTTDTQSNCGQVEFLWTIDKPDGYTFRSTGTESSNAFNDIIDFYKAGLYKINLRYTNGCNVSDSSITVEIHEQITLSEDNIIGLPDQACAPYITNVTTDITLPDSEGYLWEISGTPPPAPFGPDNLQTPGQVVLQPGSYVVTLAVSNDCGASNSVSKNILIVDKIIADAGPDTLVCENVRPIPLNGNPPGGTWSKSGVTPGTWPCLTPEGLFDPICAGIDPAGHELLYTIGAGDCENQDTRLITVIKPPDVEAGDDLEFCKNTPPFDLDLKTDVSPAGGTWSGSGVNSGIFDPSSIGFGSFKIDYVINDPNTGCSNSDNFTITIPEIIVDAGDDLKICNNDLEYDLNTKPDISPSGGNWSGPGVSDNFFDPRVTGVGDFNLTYTVPSSDPNSPCTNFDNIIMTVTKVDVSAGADMQICINGGTVALNSKSDISPIGGTWSGPGVSDNIFDPGLTGAGDFDVTYEVTATDQNFSCTNFDVISIAVNEIVVEAGEDLEFCFNSNPFNLNSKIDVSPPNGQWQGPGITNVIFDPILAGIGKYKIEYSYKDQNTNCHNSDFIFVTTHDSPLVDAGGNFTICNNTNVQELRAAQPKGGIWEGPGITDAVLGNFSAHLSGVGKHVVTYSFTNQNGCTQSDSIEITVCQNPKEAVKVPTAFTPNGDALNDTFAPVLEPTIVEYWFQISSRSNDIVFETSDPKARWDGTFKGTEVHGVCGYKLHVTFASGLTIDRVGEILIIR</sequence>